<dbReference type="RefSeq" id="WP_212019645.1">
    <property type="nucleotide sequence ID" value="NZ_JAAFYZ010000243.1"/>
</dbReference>
<accession>A0ABS5L4V8</accession>
<evidence type="ECO:0000313" key="3">
    <source>
        <dbReference type="Proteomes" id="UP000730482"/>
    </source>
</evidence>
<dbReference type="Gene3D" id="1.25.40.10">
    <property type="entry name" value="Tetratricopeptide repeat domain"/>
    <property type="match status" value="1"/>
</dbReference>
<feature type="domain" description="Tetratrico peptide repeat group 5" evidence="1">
    <location>
        <begin position="46"/>
        <end position="164"/>
    </location>
</feature>
<comment type="caution">
    <text evidence="2">The sequence shown here is derived from an EMBL/GenBank/DDBJ whole genome shotgun (WGS) entry which is preliminary data.</text>
</comment>
<dbReference type="InterPro" id="IPR011990">
    <property type="entry name" value="TPR-like_helical_dom_sf"/>
</dbReference>
<sequence length="167" mass="18249">MTADLKTDVNRRVAALFAAIDDYEEEKFIAEVDALAAGLPEGDADAIFHRGCARDSWGHSDLAVPMYARALELGGLTGENRRRAVIQMSSSLRNIGRVEDGLAHLLKEKETGGQDHLSDALDCTIALCLATLGREREGLSLVLVALAEHLPRYNRSMANYGRLLLED</sequence>
<organism evidence="2 3">
    <name type="scientific">Catenulispora pinistramenti</name>
    <dbReference type="NCBI Taxonomy" id="2705254"/>
    <lineage>
        <taxon>Bacteria</taxon>
        <taxon>Bacillati</taxon>
        <taxon>Actinomycetota</taxon>
        <taxon>Actinomycetes</taxon>
        <taxon>Catenulisporales</taxon>
        <taxon>Catenulisporaceae</taxon>
        <taxon>Catenulispora</taxon>
    </lineage>
</organism>
<gene>
    <name evidence="2" type="ORF">KGQ19_41095</name>
</gene>
<keyword evidence="3" id="KW-1185">Reference proteome</keyword>
<evidence type="ECO:0000313" key="2">
    <source>
        <dbReference type="EMBL" id="MBS2553270.1"/>
    </source>
</evidence>
<dbReference type="InterPro" id="IPR041656">
    <property type="entry name" value="TPR_5"/>
</dbReference>
<proteinExistence type="predicted"/>
<dbReference type="SUPFAM" id="SSF48452">
    <property type="entry name" value="TPR-like"/>
    <property type="match status" value="1"/>
</dbReference>
<name>A0ABS5L4V8_9ACTN</name>
<protein>
    <submittedName>
        <fullName evidence="2">Tetratricopeptide repeat protein</fullName>
    </submittedName>
</protein>
<dbReference type="EMBL" id="JAAFYZ010000243">
    <property type="protein sequence ID" value="MBS2553270.1"/>
    <property type="molecule type" value="Genomic_DNA"/>
</dbReference>
<dbReference type="Proteomes" id="UP000730482">
    <property type="component" value="Unassembled WGS sequence"/>
</dbReference>
<dbReference type="Pfam" id="PF12688">
    <property type="entry name" value="TPR_5"/>
    <property type="match status" value="1"/>
</dbReference>
<reference evidence="2 3" key="1">
    <citation type="submission" date="2020-02" db="EMBL/GenBank/DDBJ databases">
        <title>Acidophilic actinobacteria isolated from forest soil.</title>
        <authorList>
            <person name="Golinska P."/>
        </authorList>
    </citation>
    <scope>NUCLEOTIDE SEQUENCE [LARGE SCALE GENOMIC DNA]</scope>
    <source>
        <strain evidence="2 3">NL8</strain>
    </source>
</reference>
<evidence type="ECO:0000259" key="1">
    <source>
        <dbReference type="Pfam" id="PF12688"/>
    </source>
</evidence>